<feature type="domain" description="BPL/LPL catalytic" evidence="8">
    <location>
        <begin position="24"/>
        <end position="211"/>
    </location>
</feature>
<dbReference type="PANTHER" id="PTHR12561:SF3">
    <property type="entry name" value="LIPOYLTRANSFERASE 1, MITOCHONDRIAL"/>
    <property type="match status" value="1"/>
</dbReference>
<dbReference type="NCBIfam" id="TIGR00545">
    <property type="entry name" value="lipoyltrans"/>
    <property type="match status" value="1"/>
</dbReference>
<dbReference type="CDD" id="cd16443">
    <property type="entry name" value="LplA"/>
    <property type="match status" value="1"/>
</dbReference>
<dbReference type="GO" id="GO:0009249">
    <property type="term" value="P:protein lipoylation"/>
    <property type="evidence" value="ECO:0007669"/>
    <property type="project" value="InterPro"/>
</dbReference>
<name>A0A1M5C619_SALEC</name>
<evidence type="ECO:0000256" key="3">
    <source>
        <dbReference type="ARBA" id="ARBA00012367"/>
    </source>
</evidence>
<keyword evidence="5" id="KW-0547">Nucleotide-binding</keyword>
<gene>
    <name evidence="9" type="ORF">SAMN05444483_101354</name>
</gene>
<dbReference type="SUPFAM" id="SSF55681">
    <property type="entry name" value="Class II aaRS and biotin synthetases"/>
    <property type="match status" value="1"/>
</dbReference>
<dbReference type="FunFam" id="3.30.930.10:FF:000072">
    <property type="entry name" value="Lipoate--protein ligase"/>
    <property type="match status" value="1"/>
</dbReference>
<comment type="pathway">
    <text evidence="2">Protein modification; protein lipoylation via exogenous pathway; protein N(6)-(lipoyl)lysine from lipoate: step 1/2.</text>
</comment>
<sequence>MLCIKHHSTDPYFNIATDEFIFKHIEEDCFMLWRNDNAIIVGKHQNTIAEVNVDYVKEKGIKVVRRLSGGGAVYHDLGNLNFSFTRTGKNSEMIDFQRYTKPILDVLQSLGVDAKFEGRNDLTIKGKKFSGNAEHLVKNKILHHGTLLFSSDMKDISGALKVNPLKYKGRAMKSVPNRVTNISDHLEEKISLEEFTDRVMDHITNMFEDARMYEFTEEDLKKIQEIRDEKYSTWDWNFGYSPDYNFEQGLRTEGGTIEMHMNVSKGLITDVKIHGDFFHIKDIEPIEKALQNTKHEEAEIRKVLQQFNLNEYFNKVTEDDLIKIMF</sequence>
<dbReference type="OrthoDB" id="9787898at2"/>
<dbReference type="InterPro" id="IPR045864">
    <property type="entry name" value="aa-tRNA-synth_II/BPL/LPL"/>
</dbReference>
<dbReference type="Proteomes" id="UP000183945">
    <property type="component" value="Unassembled WGS sequence"/>
</dbReference>
<evidence type="ECO:0000256" key="6">
    <source>
        <dbReference type="ARBA" id="ARBA00022840"/>
    </source>
</evidence>
<proteinExistence type="predicted"/>
<accession>A0A1M5C619</accession>
<dbReference type="InterPro" id="IPR004143">
    <property type="entry name" value="BPL_LPL_catalytic"/>
</dbReference>
<dbReference type="Gene3D" id="3.30.390.50">
    <property type="entry name" value="CO dehydrogenase flavoprotein, C-terminal domain"/>
    <property type="match status" value="1"/>
</dbReference>
<evidence type="ECO:0000256" key="5">
    <source>
        <dbReference type="ARBA" id="ARBA00022741"/>
    </source>
</evidence>
<dbReference type="GO" id="GO:0005737">
    <property type="term" value="C:cytoplasm"/>
    <property type="evidence" value="ECO:0007669"/>
    <property type="project" value="TreeGrafter"/>
</dbReference>
<reference evidence="10" key="1">
    <citation type="submission" date="2016-11" db="EMBL/GenBank/DDBJ databases">
        <authorList>
            <person name="Varghese N."/>
            <person name="Submissions S."/>
        </authorList>
    </citation>
    <scope>NUCLEOTIDE SEQUENCE [LARGE SCALE GENOMIC DNA]</scope>
    <source>
        <strain evidence="10">DSM 24579</strain>
    </source>
</reference>
<dbReference type="EC" id="6.3.1.20" evidence="3"/>
<evidence type="ECO:0000256" key="2">
    <source>
        <dbReference type="ARBA" id="ARBA00005124"/>
    </source>
</evidence>
<dbReference type="PANTHER" id="PTHR12561">
    <property type="entry name" value="LIPOATE-PROTEIN LIGASE"/>
    <property type="match status" value="1"/>
</dbReference>
<evidence type="ECO:0000313" key="9">
    <source>
        <dbReference type="EMBL" id="SHF50086.1"/>
    </source>
</evidence>
<dbReference type="PROSITE" id="PS51733">
    <property type="entry name" value="BPL_LPL_CATALYTIC"/>
    <property type="match status" value="1"/>
</dbReference>
<keyword evidence="10" id="KW-1185">Reference proteome</keyword>
<dbReference type="GO" id="GO:0017118">
    <property type="term" value="F:lipoyltransferase activity"/>
    <property type="evidence" value="ECO:0007669"/>
    <property type="project" value="TreeGrafter"/>
</dbReference>
<dbReference type="GO" id="GO:0016979">
    <property type="term" value="F:lipoate-protein ligase activity"/>
    <property type="evidence" value="ECO:0007669"/>
    <property type="project" value="UniProtKB-EC"/>
</dbReference>
<dbReference type="SUPFAM" id="SSF82649">
    <property type="entry name" value="SufE/NifU"/>
    <property type="match status" value="1"/>
</dbReference>
<evidence type="ECO:0000256" key="4">
    <source>
        <dbReference type="ARBA" id="ARBA00022598"/>
    </source>
</evidence>
<organism evidence="9 10">
    <name type="scientific">Salegentibacter echinorum</name>
    <dbReference type="NCBI Taxonomy" id="1073325"/>
    <lineage>
        <taxon>Bacteria</taxon>
        <taxon>Pseudomonadati</taxon>
        <taxon>Bacteroidota</taxon>
        <taxon>Flavobacteriia</taxon>
        <taxon>Flavobacteriales</taxon>
        <taxon>Flavobacteriaceae</taxon>
        <taxon>Salegentibacter</taxon>
    </lineage>
</organism>
<keyword evidence="4 9" id="KW-0436">Ligase</keyword>
<dbReference type="EMBL" id="FQVT01000001">
    <property type="protein sequence ID" value="SHF50086.1"/>
    <property type="molecule type" value="Genomic_DNA"/>
</dbReference>
<evidence type="ECO:0000313" key="10">
    <source>
        <dbReference type="Proteomes" id="UP000183945"/>
    </source>
</evidence>
<dbReference type="Pfam" id="PF21948">
    <property type="entry name" value="LplA-B_cat"/>
    <property type="match status" value="1"/>
</dbReference>
<dbReference type="InterPro" id="IPR019491">
    <property type="entry name" value="Lipoate_protein_ligase_C"/>
</dbReference>
<evidence type="ECO:0000259" key="8">
    <source>
        <dbReference type="PROSITE" id="PS51733"/>
    </source>
</evidence>
<dbReference type="STRING" id="1073325.SAMN05444483_101354"/>
<keyword evidence="6" id="KW-0067">ATP-binding</keyword>
<protein>
    <recommendedName>
        <fullName evidence="3">lipoate--protein ligase</fullName>
        <ecNumber evidence="3">6.3.1.20</ecNumber>
    </recommendedName>
</protein>
<evidence type="ECO:0000256" key="1">
    <source>
        <dbReference type="ARBA" id="ARBA00005085"/>
    </source>
</evidence>
<dbReference type="GO" id="GO:0005524">
    <property type="term" value="F:ATP binding"/>
    <property type="evidence" value="ECO:0007669"/>
    <property type="project" value="UniProtKB-KW"/>
</dbReference>
<comment type="pathway">
    <text evidence="1">Protein modification; protein lipoylation via exogenous pathway; protein N(6)-(lipoyl)lysine from lipoate: step 2/2.</text>
</comment>
<dbReference type="Pfam" id="PF10437">
    <property type="entry name" value="Lip_prot_lig_C"/>
    <property type="match status" value="1"/>
</dbReference>
<dbReference type="Gene3D" id="3.30.930.10">
    <property type="entry name" value="Bira Bifunctional Protein, Domain 2"/>
    <property type="match status" value="1"/>
</dbReference>
<comment type="catalytic activity">
    <reaction evidence="7">
        <text>L-lysyl-[lipoyl-carrier protein] + (R)-lipoate + ATP = N(6)-[(R)-lipoyl]-L-lysyl-[lipoyl-carrier protein] + AMP + diphosphate + H(+)</text>
        <dbReference type="Rhea" id="RHEA:49288"/>
        <dbReference type="Rhea" id="RHEA-COMP:10500"/>
        <dbReference type="Rhea" id="RHEA-COMP:10502"/>
        <dbReference type="ChEBI" id="CHEBI:15378"/>
        <dbReference type="ChEBI" id="CHEBI:29969"/>
        <dbReference type="ChEBI" id="CHEBI:30616"/>
        <dbReference type="ChEBI" id="CHEBI:33019"/>
        <dbReference type="ChEBI" id="CHEBI:83088"/>
        <dbReference type="ChEBI" id="CHEBI:83099"/>
        <dbReference type="ChEBI" id="CHEBI:456215"/>
        <dbReference type="EC" id="6.3.1.20"/>
    </reaction>
</comment>
<dbReference type="UniPathway" id="UPA00537">
    <property type="reaction ID" value="UER00594"/>
</dbReference>
<dbReference type="AlphaFoldDB" id="A0A1M5C619"/>
<dbReference type="InterPro" id="IPR004562">
    <property type="entry name" value="LipoylTrfase_LipoateP_Ligase"/>
</dbReference>
<evidence type="ECO:0000256" key="7">
    <source>
        <dbReference type="ARBA" id="ARBA00048037"/>
    </source>
</evidence>